<dbReference type="OrthoDB" id="3541158at2759"/>
<feature type="region of interest" description="Disordered" evidence="1">
    <location>
        <begin position="123"/>
        <end position="180"/>
    </location>
</feature>
<evidence type="ECO:0000313" key="3">
    <source>
        <dbReference type="Proteomes" id="UP000235786"/>
    </source>
</evidence>
<feature type="compositionally biased region" description="Basic and acidic residues" evidence="1">
    <location>
        <begin position="124"/>
        <end position="146"/>
    </location>
</feature>
<accession>A0A2J6RXH0</accession>
<evidence type="ECO:0000256" key="1">
    <source>
        <dbReference type="SAM" id="MobiDB-lite"/>
    </source>
</evidence>
<proteinExistence type="predicted"/>
<feature type="compositionally biased region" description="Basic and acidic residues" evidence="1">
    <location>
        <begin position="7"/>
        <end position="17"/>
    </location>
</feature>
<evidence type="ECO:0000313" key="2">
    <source>
        <dbReference type="EMBL" id="PMD43211.1"/>
    </source>
</evidence>
<gene>
    <name evidence="2" type="ORF">L207DRAFT_509740</name>
</gene>
<keyword evidence="3" id="KW-1185">Reference proteome</keyword>
<feature type="region of interest" description="Disordered" evidence="1">
    <location>
        <begin position="1"/>
        <end position="91"/>
    </location>
</feature>
<dbReference type="EMBL" id="KZ613942">
    <property type="protein sequence ID" value="PMD43211.1"/>
    <property type="molecule type" value="Genomic_DNA"/>
</dbReference>
<organism evidence="2 3">
    <name type="scientific">Hyaloscypha variabilis (strain UAMH 11265 / GT02V1 / F)</name>
    <name type="common">Meliniomyces variabilis</name>
    <dbReference type="NCBI Taxonomy" id="1149755"/>
    <lineage>
        <taxon>Eukaryota</taxon>
        <taxon>Fungi</taxon>
        <taxon>Dikarya</taxon>
        <taxon>Ascomycota</taxon>
        <taxon>Pezizomycotina</taxon>
        <taxon>Leotiomycetes</taxon>
        <taxon>Helotiales</taxon>
        <taxon>Hyaloscyphaceae</taxon>
        <taxon>Hyaloscypha</taxon>
        <taxon>Hyaloscypha variabilis</taxon>
    </lineage>
</organism>
<feature type="compositionally biased region" description="Polar residues" evidence="1">
    <location>
        <begin position="18"/>
        <end position="30"/>
    </location>
</feature>
<sequence>MNNSEYHSNETRVRIERSQTIPLSPSNERASNPLPRRRVDPSQTLQLPIPESQKAETPFVNPLGAQSPLLLTPPHSPIGAYPKLPSSERTSHSFVEATAKLRRDGEDNGTWQGSCVKIIAIDAESEKGEKKRSTKEWKSDEVEPAKKKSRDHSRMNWSPRQKEKVVSHWGPNMGIRRGYT</sequence>
<reference evidence="2 3" key="1">
    <citation type="submission" date="2016-04" db="EMBL/GenBank/DDBJ databases">
        <title>A degradative enzymes factory behind the ericoid mycorrhizal symbiosis.</title>
        <authorList>
            <consortium name="DOE Joint Genome Institute"/>
            <person name="Martino E."/>
            <person name="Morin E."/>
            <person name="Grelet G."/>
            <person name="Kuo A."/>
            <person name="Kohler A."/>
            <person name="Daghino S."/>
            <person name="Barry K."/>
            <person name="Choi C."/>
            <person name="Cichocki N."/>
            <person name="Clum A."/>
            <person name="Copeland A."/>
            <person name="Hainaut M."/>
            <person name="Haridas S."/>
            <person name="Labutti K."/>
            <person name="Lindquist E."/>
            <person name="Lipzen A."/>
            <person name="Khouja H.-R."/>
            <person name="Murat C."/>
            <person name="Ohm R."/>
            <person name="Olson A."/>
            <person name="Spatafora J."/>
            <person name="Veneault-Fourrey C."/>
            <person name="Henrissat B."/>
            <person name="Grigoriev I."/>
            <person name="Martin F."/>
            <person name="Perotto S."/>
        </authorList>
    </citation>
    <scope>NUCLEOTIDE SEQUENCE [LARGE SCALE GENOMIC DNA]</scope>
    <source>
        <strain evidence="2 3">F</strain>
    </source>
</reference>
<name>A0A2J6RXH0_HYAVF</name>
<protein>
    <submittedName>
        <fullName evidence="2">Uncharacterized protein</fullName>
    </submittedName>
</protein>
<dbReference type="Proteomes" id="UP000235786">
    <property type="component" value="Unassembled WGS sequence"/>
</dbReference>
<dbReference type="AlphaFoldDB" id="A0A2J6RXH0"/>